<comment type="function">
    <text evidence="2">Repressor of jasmonate responses.</text>
</comment>
<dbReference type="EMBL" id="CACSLK010007726">
    <property type="protein sequence ID" value="CAA0810956.1"/>
    <property type="molecule type" value="Genomic_DNA"/>
</dbReference>
<dbReference type="PANTHER" id="PTHR33077:SF52">
    <property type="entry name" value="PROTEIN TIFY 11D"/>
    <property type="match status" value="1"/>
</dbReference>
<dbReference type="InterPro" id="IPR018467">
    <property type="entry name" value="CCT_CS"/>
</dbReference>
<organism evidence="5 6">
    <name type="scientific">Striga hermonthica</name>
    <name type="common">Purple witchweed</name>
    <name type="synonym">Buchnera hermonthica</name>
    <dbReference type="NCBI Taxonomy" id="68872"/>
    <lineage>
        <taxon>Eukaryota</taxon>
        <taxon>Viridiplantae</taxon>
        <taxon>Streptophyta</taxon>
        <taxon>Embryophyta</taxon>
        <taxon>Tracheophyta</taxon>
        <taxon>Spermatophyta</taxon>
        <taxon>Magnoliopsida</taxon>
        <taxon>eudicotyledons</taxon>
        <taxon>Gunneridae</taxon>
        <taxon>Pentapetalae</taxon>
        <taxon>asterids</taxon>
        <taxon>lamiids</taxon>
        <taxon>Lamiales</taxon>
        <taxon>Orobanchaceae</taxon>
        <taxon>Buchnereae</taxon>
        <taxon>Striga</taxon>
    </lineage>
</organism>
<feature type="region of interest" description="Disordered" evidence="3">
    <location>
        <begin position="196"/>
        <end position="224"/>
    </location>
</feature>
<reference evidence="5" key="1">
    <citation type="submission" date="2019-12" db="EMBL/GenBank/DDBJ databases">
        <authorList>
            <person name="Scholes J."/>
        </authorList>
    </citation>
    <scope>NUCLEOTIDE SEQUENCE</scope>
</reference>
<evidence type="ECO:0000256" key="3">
    <source>
        <dbReference type="SAM" id="MobiDB-lite"/>
    </source>
</evidence>
<comment type="domain">
    <text evidence="2">The jas domain is required for interaction with COI1.</text>
</comment>
<dbReference type="InterPro" id="IPR040390">
    <property type="entry name" value="TIFY/JAZ"/>
</dbReference>
<dbReference type="PROSITE" id="PS51320">
    <property type="entry name" value="TIFY"/>
    <property type="match status" value="1"/>
</dbReference>
<protein>
    <recommendedName>
        <fullName evidence="2">Protein TIFY</fullName>
    </recommendedName>
    <alternativeName>
        <fullName evidence="2">Jasmonate ZIM domain-containing protein</fullName>
    </alternativeName>
</protein>
<gene>
    <name evidence="5" type="ORF">SHERM_12390</name>
</gene>
<accession>A0A9N7MMG3</accession>
<name>A0A9N7MMG3_STRHE</name>
<dbReference type="GO" id="GO:2000022">
    <property type="term" value="P:regulation of jasmonic acid mediated signaling pathway"/>
    <property type="evidence" value="ECO:0007669"/>
    <property type="project" value="UniProtKB-UniRule"/>
</dbReference>
<keyword evidence="2" id="KW-1184">Jasmonic acid signaling pathway</keyword>
<dbReference type="SMART" id="SM00979">
    <property type="entry name" value="TIFY"/>
    <property type="match status" value="1"/>
</dbReference>
<dbReference type="InterPro" id="IPR010399">
    <property type="entry name" value="Tify_dom"/>
</dbReference>
<dbReference type="Pfam" id="PF06200">
    <property type="entry name" value="tify"/>
    <property type="match status" value="1"/>
</dbReference>
<evidence type="ECO:0000256" key="1">
    <source>
        <dbReference type="ARBA" id="ARBA00008614"/>
    </source>
</evidence>
<sequence>MDSGKFSGGRSSFTQTCTLLSQYLKEKGSFGDLSLGLTPKFSESKATVNFLPMIENSGRVSGSGDVSVDNLPHLVGEEAALNKSDGGQRPDKQTGQMTIFYAGQVLVFDDLPADKAKEIMTLAGKSFASPHTAHTAVISPAAGAATAVAPFGQPERAVHVPHPALANDLPIARKHSLARFLEKRKDRITANAPYQVTKPAQPNPVKTEPWLGLAPQLPVQAQPH</sequence>
<dbReference type="GO" id="GO:0005634">
    <property type="term" value="C:nucleus"/>
    <property type="evidence" value="ECO:0007669"/>
    <property type="project" value="UniProtKB-SubCell"/>
</dbReference>
<dbReference type="GO" id="GO:0009611">
    <property type="term" value="P:response to wounding"/>
    <property type="evidence" value="ECO:0007669"/>
    <property type="project" value="UniProtKB-UniRule"/>
</dbReference>
<dbReference type="Proteomes" id="UP001153555">
    <property type="component" value="Unassembled WGS sequence"/>
</dbReference>
<dbReference type="AlphaFoldDB" id="A0A9N7MMG3"/>
<evidence type="ECO:0000256" key="2">
    <source>
        <dbReference type="RuleBase" id="RU369065"/>
    </source>
</evidence>
<evidence type="ECO:0000313" key="5">
    <source>
        <dbReference type="EMBL" id="CAA0810956.1"/>
    </source>
</evidence>
<dbReference type="OrthoDB" id="1937734at2759"/>
<keyword evidence="6" id="KW-1185">Reference proteome</keyword>
<evidence type="ECO:0000259" key="4">
    <source>
        <dbReference type="PROSITE" id="PS51320"/>
    </source>
</evidence>
<keyword evidence="2" id="KW-0539">Nucleus</keyword>
<feature type="domain" description="Tify" evidence="4">
    <location>
        <begin position="90"/>
        <end position="125"/>
    </location>
</feature>
<dbReference type="PANTHER" id="PTHR33077">
    <property type="entry name" value="PROTEIN TIFY 4A-RELATED-RELATED"/>
    <property type="match status" value="1"/>
</dbReference>
<comment type="subcellular location">
    <subcellularLocation>
        <location evidence="2">Nucleus</location>
    </subcellularLocation>
</comment>
<comment type="caution">
    <text evidence="5">The sequence shown here is derived from an EMBL/GenBank/DDBJ whole genome shotgun (WGS) entry which is preliminary data.</text>
</comment>
<dbReference type="Pfam" id="PF09425">
    <property type="entry name" value="Jas_motif"/>
    <property type="match status" value="1"/>
</dbReference>
<comment type="similarity">
    <text evidence="1 2">Belongs to the TIFY/JAZ family.</text>
</comment>
<dbReference type="GO" id="GO:0031347">
    <property type="term" value="P:regulation of defense response"/>
    <property type="evidence" value="ECO:0007669"/>
    <property type="project" value="UniProtKB-UniRule"/>
</dbReference>
<evidence type="ECO:0000313" key="6">
    <source>
        <dbReference type="Proteomes" id="UP001153555"/>
    </source>
</evidence>
<proteinExistence type="inferred from homology"/>